<dbReference type="SUPFAM" id="SSF48208">
    <property type="entry name" value="Six-hairpin glycosidases"/>
    <property type="match status" value="1"/>
</dbReference>
<reference evidence="3 4" key="1">
    <citation type="submission" date="2016-10" db="EMBL/GenBank/DDBJ databases">
        <authorList>
            <person name="de Groot N.N."/>
        </authorList>
    </citation>
    <scope>NUCLEOTIDE SEQUENCE [LARGE SCALE GENOMIC DNA]</scope>
    <source>
        <strain evidence="3 4">CCM7597</strain>
    </source>
</reference>
<dbReference type="PANTHER" id="PTHR42899:SF1">
    <property type="entry name" value="SPERMATOGENESIS-ASSOCIATED PROTEIN 20"/>
    <property type="match status" value="1"/>
</dbReference>
<dbReference type="RefSeq" id="WP_093046925.1">
    <property type="nucleotide sequence ID" value="NZ_FNQR01000029.1"/>
</dbReference>
<keyword evidence="4" id="KW-1185">Reference proteome</keyword>
<name>A0A1H4HIC2_9BACI</name>
<dbReference type="PIRSF" id="PIRSF006402">
    <property type="entry name" value="UCP006402_thioredoxin"/>
    <property type="match status" value="1"/>
</dbReference>
<dbReference type="InterPro" id="IPR012341">
    <property type="entry name" value="6hp_glycosidase-like_sf"/>
</dbReference>
<dbReference type="SUPFAM" id="SSF52833">
    <property type="entry name" value="Thioredoxin-like"/>
    <property type="match status" value="1"/>
</dbReference>
<gene>
    <name evidence="3" type="ORF">SAMN05421743_12910</name>
</gene>
<evidence type="ECO:0000256" key="1">
    <source>
        <dbReference type="SAM" id="Coils"/>
    </source>
</evidence>
<sequence length="683" mass="78630">MGNKEPNKLIEEKSPYLQQHAYNPVEWHPWGEEAFEKAKRENKPIFLSIGYSTCHWCHVMAHESFEDEETAEMLNKRFVSIKVDREERPDIDSIYMRVCQMLTQHGGWPLSVFLTPEQKPFYAGTYFPKTSKYGIPSFRDVITQLYDQYHSDPEKITKASNQITEVLNAKVEVDKENRLSGDVLHQAFQQLENSFDETFGGFGGAPKFPSPHNMMFLMRYYQWTGNENGLNYATETLNSIYEGGINDHIGYGFARYSVDEKWLVPHFEKMLYDNALLLTAFTEAHQLTENERFQQAADQIVTFVGRELTDENGGFYSAIDADSEGVEGKYYIWDYSEVLNILGPDIGEIFAEVYQITRRGNFEEENIPNLIGTDWRAIAEKYDMDVEELEELIERGRKELLKVRGKRVYPHVDDKILTSWNALMIAGLAKASRVFRETGYLTAADKALIFIEDKLYVGGRLMVRYRDGEVKHKGHIDDYAFLLWAYMEMFQTTFDLNYLSKARQVKEQLLDLFWDNEQGGFFFSGKDGEGLIAREKEVYDAAMPSGNAVAAVSLQKLAGATGDLELLDLISEMFATFKEEVEHHPSGFTFFLQSLIQEEAAKKEVVIIGDRDDPDRQRLITAIQHKFLPHVSVLVAEEPETFRNIAPFAAEYRKLEDKTTIYICENFACRQPTTDIDQALNDI</sequence>
<dbReference type="Pfam" id="PF03190">
    <property type="entry name" value="Thioredox_DsbH"/>
    <property type="match status" value="1"/>
</dbReference>
<proteinExistence type="predicted"/>
<dbReference type="CDD" id="cd02955">
    <property type="entry name" value="SSP411"/>
    <property type="match status" value="1"/>
</dbReference>
<evidence type="ECO:0000313" key="4">
    <source>
        <dbReference type="Proteomes" id="UP000198584"/>
    </source>
</evidence>
<evidence type="ECO:0000313" key="3">
    <source>
        <dbReference type="EMBL" id="SEB20822.1"/>
    </source>
</evidence>
<evidence type="ECO:0000259" key="2">
    <source>
        <dbReference type="Pfam" id="PF03190"/>
    </source>
</evidence>
<dbReference type="STRING" id="571932.SAMN05421743_12910"/>
<dbReference type="InterPro" id="IPR036249">
    <property type="entry name" value="Thioredoxin-like_sf"/>
</dbReference>
<dbReference type="AlphaFoldDB" id="A0A1H4HIC2"/>
<feature type="coiled-coil region" evidence="1">
    <location>
        <begin position="379"/>
        <end position="406"/>
    </location>
</feature>
<keyword evidence="1" id="KW-0175">Coiled coil</keyword>
<dbReference type="Gene3D" id="1.50.10.20">
    <property type="match status" value="1"/>
</dbReference>
<dbReference type="Proteomes" id="UP000198584">
    <property type="component" value="Unassembled WGS sequence"/>
</dbReference>
<dbReference type="OrthoDB" id="9762614at2"/>
<dbReference type="EMBL" id="FNQR01000029">
    <property type="protein sequence ID" value="SEB20822.1"/>
    <property type="molecule type" value="Genomic_DNA"/>
</dbReference>
<dbReference type="InterPro" id="IPR004879">
    <property type="entry name" value="Ssp411-like_TRX"/>
</dbReference>
<dbReference type="InterPro" id="IPR024705">
    <property type="entry name" value="Ssp411"/>
</dbReference>
<dbReference type="GO" id="GO:0005975">
    <property type="term" value="P:carbohydrate metabolic process"/>
    <property type="evidence" value="ECO:0007669"/>
    <property type="project" value="InterPro"/>
</dbReference>
<protein>
    <recommendedName>
        <fullName evidence="2">Spermatogenesis-associated protein 20-like TRX domain-containing protein</fullName>
    </recommendedName>
</protein>
<dbReference type="InterPro" id="IPR008928">
    <property type="entry name" value="6-hairpin_glycosidase_sf"/>
</dbReference>
<dbReference type="Gene3D" id="3.40.30.10">
    <property type="entry name" value="Glutaredoxin"/>
    <property type="match status" value="1"/>
</dbReference>
<dbReference type="Gene3D" id="1.50.10.10">
    <property type="match status" value="1"/>
</dbReference>
<accession>A0A1H4HIC2</accession>
<dbReference type="PANTHER" id="PTHR42899">
    <property type="entry name" value="SPERMATOGENESIS-ASSOCIATED PROTEIN 20"/>
    <property type="match status" value="1"/>
</dbReference>
<feature type="domain" description="Spermatogenesis-associated protein 20-like TRX" evidence="2">
    <location>
        <begin position="7"/>
        <end position="167"/>
    </location>
</feature>
<organism evidence="3 4">
    <name type="scientific">Thalassobacillus cyri</name>
    <dbReference type="NCBI Taxonomy" id="571932"/>
    <lineage>
        <taxon>Bacteria</taxon>
        <taxon>Bacillati</taxon>
        <taxon>Bacillota</taxon>
        <taxon>Bacilli</taxon>
        <taxon>Bacillales</taxon>
        <taxon>Bacillaceae</taxon>
        <taxon>Thalassobacillus</taxon>
    </lineage>
</organism>